<dbReference type="AlphaFoldDB" id="A0A6G1ZFZ9"/>
<accession>A0A6G1ZFZ9</accession>
<comment type="caution">
    <text evidence="4">The sequence shown here is derived from an EMBL/GenBank/DDBJ whole genome shotgun (WGS) entry which is preliminary data.</text>
</comment>
<proteinExistence type="predicted"/>
<dbReference type="EMBL" id="WKLP01000020">
    <property type="protein sequence ID" value="MRY12611.1"/>
    <property type="molecule type" value="Genomic_DNA"/>
</dbReference>
<evidence type="ECO:0000313" key="4">
    <source>
        <dbReference type="EMBL" id="MRY12611.1"/>
    </source>
</evidence>
<protein>
    <submittedName>
        <fullName evidence="4">DUF4469 domain-containing protein</fullName>
    </submittedName>
</protein>
<organism evidence="4">
    <name type="scientific">Parabacteroides goldsteinii</name>
    <dbReference type="NCBI Taxonomy" id="328812"/>
    <lineage>
        <taxon>Bacteria</taxon>
        <taxon>Pseudomonadati</taxon>
        <taxon>Bacteroidota</taxon>
        <taxon>Bacteroidia</taxon>
        <taxon>Bacteroidales</taxon>
        <taxon>Tannerellaceae</taxon>
        <taxon>Parabacteroides</taxon>
    </lineage>
</organism>
<name>A0A6G1ZFZ9_9BACT</name>
<dbReference type="InterPro" id="IPR049893">
    <property type="entry name" value="Bvu_2165-like_IHF-HU-DNA_bdg"/>
</dbReference>
<dbReference type="InterPro" id="IPR027824">
    <property type="entry name" value="DUF4469"/>
</dbReference>
<dbReference type="Gene3D" id="2.70.50.70">
    <property type="match status" value="1"/>
</dbReference>
<reference evidence="4" key="1">
    <citation type="journal article" date="2019" name="Nat. Med.">
        <title>A library of human gut bacterial isolates paired with longitudinal multiomics data enables mechanistic microbiome research.</title>
        <authorList>
            <person name="Poyet M."/>
            <person name="Groussin M."/>
            <person name="Gibbons S.M."/>
            <person name="Avila-Pacheco J."/>
            <person name="Jiang X."/>
            <person name="Kearney S.M."/>
            <person name="Perrotta A.R."/>
            <person name="Berdy B."/>
            <person name="Zhao S."/>
            <person name="Lieberman T.D."/>
            <person name="Swanson P.K."/>
            <person name="Smith M."/>
            <person name="Roesemann S."/>
            <person name="Alexander J.E."/>
            <person name="Rich S.A."/>
            <person name="Livny J."/>
            <person name="Vlamakis H."/>
            <person name="Clish C."/>
            <person name="Bullock K."/>
            <person name="Deik A."/>
            <person name="Scott J."/>
            <person name="Pierce K.A."/>
            <person name="Xavier R.J."/>
            <person name="Alm E.J."/>
        </authorList>
    </citation>
    <scope>NUCLEOTIDE SEQUENCE</scope>
    <source>
        <strain evidence="4">BIOML-A4</strain>
    </source>
</reference>
<feature type="domain" description="Bvu-2165-like IHF-HU-like DNA-binding" evidence="3">
    <location>
        <begin position="8"/>
        <end position="131"/>
    </location>
</feature>
<dbReference type="Pfam" id="PF14848">
    <property type="entry name" value="HU-DNA_bdg"/>
    <property type="match status" value="1"/>
</dbReference>
<evidence type="ECO:0000259" key="3">
    <source>
        <dbReference type="Pfam" id="PF14848"/>
    </source>
</evidence>
<dbReference type="CDD" id="cd12843">
    <property type="entry name" value="Bvu_2165_C_like"/>
    <property type="match status" value="1"/>
</dbReference>
<feature type="domain" description="DUF4469" evidence="2">
    <location>
        <begin position="138"/>
        <end position="236"/>
    </location>
</feature>
<evidence type="ECO:0000256" key="1">
    <source>
        <dbReference type="SAM" id="MobiDB-lite"/>
    </source>
</evidence>
<gene>
    <name evidence="4" type="ORF">GKE01_14195</name>
</gene>
<evidence type="ECO:0000259" key="2">
    <source>
        <dbReference type="Pfam" id="PF14734"/>
    </source>
</evidence>
<feature type="region of interest" description="Disordered" evidence="1">
    <location>
        <begin position="238"/>
        <end position="257"/>
    </location>
</feature>
<sequence length="257" mass="28296">MAVYEFFWKIWLRLNLLTKDVDNDYTAEVSTMKNTFRNEDIARAIVVEGSEIKFDTMLSIINQHDRIIREKVQQGYSVLTETCQFTPRVSGSWITAKDQFDPARHKITLDITLSSQMREALTKVGVEVLGVKDSGAGINRVTDGATGAVDSTITIGDTIDIEGDKVRIAGDAEGVGVFFIDASGAVTQATGRLRRNDPKFVQIQVPATLSKGTQYTLRIVTQYTTGTGLLKEPRTIEFERPLTTSGDGGGGDRPEIE</sequence>
<dbReference type="RefSeq" id="WP_007652907.1">
    <property type="nucleotide sequence ID" value="NZ_CAJSYT010000004.1"/>
</dbReference>
<dbReference type="CDD" id="cd13833">
    <property type="entry name" value="HU_IHF_like"/>
    <property type="match status" value="1"/>
</dbReference>
<dbReference type="Pfam" id="PF14734">
    <property type="entry name" value="DUF4469"/>
    <property type="match status" value="1"/>
</dbReference>